<reference evidence="1 2" key="1">
    <citation type="journal article" date="2018" name="Sci. Data">
        <title>The draft genome sequence of cork oak.</title>
        <authorList>
            <person name="Ramos A.M."/>
            <person name="Usie A."/>
            <person name="Barbosa P."/>
            <person name="Barros P.M."/>
            <person name="Capote T."/>
            <person name="Chaves I."/>
            <person name="Simoes F."/>
            <person name="Abreu I."/>
            <person name="Carrasquinho I."/>
            <person name="Faro C."/>
            <person name="Guimaraes J.B."/>
            <person name="Mendonca D."/>
            <person name="Nobrega F."/>
            <person name="Rodrigues L."/>
            <person name="Saibo N.J.M."/>
            <person name="Varela M.C."/>
            <person name="Egas C."/>
            <person name="Matos J."/>
            <person name="Miguel C.M."/>
            <person name="Oliveira M.M."/>
            <person name="Ricardo C.P."/>
            <person name="Goncalves S."/>
        </authorList>
    </citation>
    <scope>NUCLEOTIDE SEQUENCE [LARGE SCALE GENOMIC DNA]</scope>
    <source>
        <strain evidence="2">cv. HL8</strain>
    </source>
</reference>
<organism evidence="1 2">
    <name type="scientific">Quercus suber</name>
    <name type="common">Cork oak</name>
    <dbReference type="NCBI Taxonomy" id="58331"/>
    <lineage>
        <taxon>Eukaryota</taxon>
        <taxon>Viridiplantae</taxon>
        <taxon>Streptophyta</taxon>
        <taxon>Embryophyta</taxon>
        <taxon>Tracheophyta</taxon>
        <taxon>Spermatophyta</taxon>
        <taxon>Magnoliopsida</taxon>
        <taxon>eudicotyledons</taxon>
        <taxon>Gunneridae</taxon>
        <taxon>Pentapetalae</taxon>
        <taxon>rosids</taxon>
        <taxon>fabids</taxon>
        <taxon>Fagales</taxon>
        <taxon>Fagaceae</taxon>
        <taxon>Quercus</taxon>
    </lineage>
</organism>
<protein>
    <submittedName>
        <fullName evidence="1">Uncharacterized protein</fullName>
    </submittedName>
</protein>
<sequence length="94" mass="10653">MKTFELLNYTIKGVAKTTLEYYGLEPGVLSSLKMLVLSDLLRAKSAWINDSLKLPTLERITISVLCFNNENPINLRCAEGHQSWWSALVGKRCH</sequence>
<dbReference type="Proteomes" id="UP000237347">
    <property type="component" value="Unassembled WGS sequence"/>
</dbReference>
<comment type="caution">
    <text evidence="1">The sequence shown here is derived from an EMBL/GenBank/DDBJ whole genome shotgun (WGS) entry which is preliminary data.</text>
</comment>
<evidence type="ECO:0000313" key="2">
    <source>
        <dbReference type="Proteomes" id="UP000237347"/>
    </source>
</evidence>
<dbReference type="EMBL" id="PKMF04000762">
    <property type="protein sequence ID" value="KAK7819854.1"/>
    <property type="molecule type" value="Genomic_DNA"/>
</dbReference>
<evidence type="ECO:0000313" key="1">
    <source>
        <dbReference type="EMBL" id="KAK7819854.1"/>
    </source>
</evidence>
<keyword evidence="2" id="KW-1185">Reference proteome</keyword>
<dbReference type="AlphaFoldDB" id="A0AAW0J0M2"/>
<accession>A0AAW0J0M2</accession>
<proteinExistence type="predicted"/>
<name>A0AAW0J0M2_QUESU</name>
<gene>
    <name evidence="1" type="ORF">CFP56_039499</name>
</gene>